<evidence type="ECO:0000313" key="2">
    <source>
        <dbReference type="EMBL" id="KAH3868028.1"/>
    </source>
</evidence>
<proteinExistence type="predicted"/>
<feature type="region of interest" description="Disordered" evidence="1">
    <location>
        <begin position="46"/>
        <end position="80"/>
    </location>
</feature>
<sequence>MRCLHCTGGCLTFQAKRVMWNINNLHAPAQPVLGIIHSADRGRSFGHDGSCGYKQRTSKREQQSIRGSSRSNCSVETVVK</sequence>
<keyword evidence="3" id="KW-1185">Reference proteome</keyword>
<name>A0A9D4M0F6_DREPO</name>
<dbReference type="AlphaFoldDB" id="A0A9D4M0F6"/>
<reference evidence="2" key="2">
    <citation type="submission" date="2020-11" db="EMBL/GenBank/DDBJ databases">
        <authorList>
            <person name="McCartney M.A."/>
            <person name="Auch B."/>
            <person name="Kono T."/>
            <person name="Mallez S."/>
            <person name="Becker A."/>
            <person name="Gohl D.M."/>
            <person name="Silverstein K.A.T."/>
            <person name="Koren S."/>
            <person name="Bechman K.B."/>
            <person name="Herman A."/>
            <person name="Abrahante J.E."/>
            <person name="Garbe J."/>
        </authorList>
    </citation>
    <scope>NUCLEOTIDE SEQUENCE</scope>
    <source>
        <strain evidence="2">Duluth1</strain>
        <tissue evidence="2">Whole animal</tissue>
    </source>
</reference>
<protein>
    <submittedName>
        <fullName evidence="2">Uncharacterized protein</fullName>
    </submittedName>
</protein>
<organism evidence="2 3">
    <name type="scientific">Dreissena polymorpha</name>
    <name type="common">Zebra mussel</name>
    <name type="synonym">Mytilus polymorpha</name>
    <dbReference type="NCBI Taxonomy" id="45954"/>
    <lineage>
        <taxon>Eukaryota</taxon>
        <taxon>Metazoa</taxon>
        <taxon>Spiralia</taxon>
        <taxon>Lophotrochozoa</taxon>
        <taxon>Mollusca</taxon>
        <taxon>Bivalvia</taxon>
        <taxon>Autobranchia</taxon>
        <taxon>Heteroconchia</taxon>
        <taxon>Euheterodonta</taxon>
        <taxon>Imparidentia</taxon>
        <taxon>Neoheterodontei</taxon>
        <taxon>Myida</taxon>
        <taxon>Dreissenoidea</taxon>
        <taxon>Dreissenidae</taxon>
        <taxon>Dreissena</taxon>
    </lineage>
</organism>
<feature type="compositionally biased region" description="Polar residues" evidence="1">
    <location>
        <begin position="64"/>
        <end position="80"/>
    </location>
</feature>
<dbReference type="EMBL" id="JAIWYP010000002">
    <property type="protein sequence ID" value="KAH3868028.1"/>
    <property type="molecule type" value="Genomic_DNA"/>
</dbReference>
<accession>A0A9D4M0F6</accession>
<comment type="caution">
    <text evidence="2">The sequence shown here is derived from an EMBL/GenBank/DDBJ whole genome shotgun (WGS) entry which is preliminary data.</text>
</comment>
<gene>
    <name evidence="2" type="ORF">DPMN_031165</name>
</gene>
<evidence type="ECO:0000256" key="1">
    <source>
        <dbReference type="SAM" id="MobiDB-lite"/>
    </source>
</evidence>
<evidence type="ECO:0000313" key="3">
    <source>
        <dbReference type="Proteomes" id="UP000828390"/>
    </source>
</evidence>
<reference evidence="2" key="1">
    <citation type="journal article" date="2019" name="bioRxiv">
        <title>The Genome of the Zebra Mussel, Dreissena polymorpha: A Resource for Invasive Species Research.</title>
        <authorList>
            <person name="McCartney M.A."/>
            <person name="Auch B."/>
            <person name="Kono T."/>
            <person name="Mallez S."/>
            <person name="Zhang Y."/>
            <person name="Obille A."/>
            <person name="Becker A."/>
            <person name="Abrahante J.E."/>
            <person name="Garbe J."/>
            <person name="Badalamenti J.P."/>
            <person name="Herman A."/>
            <person name="Mangelson H."/>
            <person name="Liachko I."/>
            <person name="Sullivan S."/>
            <person name="Sone E.D."/>
            <person name="Koren S."/>
            <person name="Silverstein K.A.T."/>
            <person name="Beckman K.B."/>
            <person name="Gohl D.M."/>
        </authorList>
    </citation>
    <scope>NUCLEOTIDE SEQUENCE</scope>
    <source>
        <strain evidence="2">Duluth1</strain>
        <tissue evidence="2">Whole animal</tissue>
    </source>
</reference>
<dbReference type="Proteomes" id="UP000828390">
    <property type="component" value="Unassembled WGS sequence"/>
</dbReference>